<comment type="subcellular location">
    <subcellularLocation>
        <location evidence="1">Cell membrane</location>
        <topology evidence="1">Multi-pass membrane protein</topology>
    </subcellularLocation>
</comment>
<keyword evidence="7 8" id="KW-0472">Membrane</keyword>
<dbReference type="OrthoDB" id="266913at2"/>
<dbReference type="eggNOG" id="COG0842">
    <property type="taxonomic scope" value="Bacteria"/>
</dbReference>
<evidence type="ECO:0000256" key="5">
    <source>
        <dbReference type="ARBA" id="ARBA00022692"/>
    </source>
</evidence>
<dbReference type="EMBL" id="CP004078">
    <property type="protein sequence ID" value="AHV99308.1"/>
    <property type="molecule type" value="Genomic_DNA"/>
</dbReference>
<feature type="transmembrane region" description="Helical" evidence="8">
    <location>
        <begin position="323"/>
        <end position="343"/>
    </location>
</feature>
<name>X5A4W7_9BACL</name>
<evidence type="ECO:0000256" key="4">
    <source>
        <dbReference type="ARBA" id="ARBA00022475"/>
    </source>
</evidence>
<reference evidence="10 11" key="1">
    <citation type="journal article" date="2014" name="PLoS Genet.">
        <title>Comparative Genomic Analysis of N2-Fixing and Non-N2-Fixing Paenibacillus spp.: Organization, Evolution and Expression of the Nitrogen Fixation Genes.</title>
        <authorList>
            <person name="Xie J.B."/>
            <person name="Du Z."/>
            <person name="Bai L."/>
            <person name="Tian C."/>
            <person name="Zhang Y."/>
            <person name="Xie J.Y."/>
            <person name="Wang T."/>
            <person name="Liu X."/>
            <person name="Chen X."/>
            <person name="Cheng Q."/>
            <person name="Chen S."/>
            <person name="Li J."/>
        </authorList>
    </citation>
    <scope>NUCLEOTIDE SEQUENCE [LARGE SCALE GENOMIC DNA]</scope>
    <source>
        <strain evidence="10 11">T27</strain>
    </source>
</reference>
<dbReference type="PANTHER" id="PTHR30294">
    <property type="entry name" value="MEMBRANE COMPONENT OF ABC TRANSPORTER YHHJ-RELATED"/>
    <property type="match status" value="1"/>
</dbReference>
<dbReference type="InterPro" id="IPR051449">
    <property type="entry name" value="ABC-2_transporter_component"/>
</dbReference>
<evidence type="ECO:0000256" key="6">
    <source>
        <dbReference type="ARBA" id="ARBA00022989"/>
    </source>
</evidence>
<keyword evidence="6 8" id="KW-1133">Transmembrane helix</keyword>
<dbReference type="GO" id="GO:0140359">
    <property type="term" value="F:ABC-type transporter activity"/>
    <property type="evidence" value="ECO:0007669"/>
    <property type="project" value="InterPro"/>
</dbReference>
<keyword evidence="5 8" id="KW-0812">Transmembrane</keyword>
<dbReference type="Pfam" id="PF12698">
    <property type="entry name" value="ABC2_membrane_3"/>
    <property type="match status" value="1"/>
</dbReference>
<organism evidence="10 11">
    <name type="scientific">Paenibacillus sabinae T27</name>
    <dbReference type="NCBI Taxonomy" id="1268072"/>
    <lineage>
        <taxon>Bacteria</taxon>
        <taxon>Bacillati</taxon>
        <taxon>Bacillota</taxon>
        <taxon>Bacilli</taxon>
        <taxon>Bacillales</taxon>
        <taxon>Paenibacillaceae</taxon>
        <taxon>Paenibacillus</taxon>
    </lineage>
</organism>
<dbReference type="GO" id="GO:0005886">
    <property type="term" value="C:plasma membrane"/>
    <property type="evidence" value="ECO:0007669"/>
    <property type="project" value="UniProtKB-SubCell"/>
</dbReference>
<feature type="transmembrane region" description="Helical" evidence="8">
    <location>
        <begin position="256"/>
        <end position="279"/>
    </location>
</feature>
<feature type="transmembrane region" description="Helical" evidence="8">
    <location>
        <begin position="21"/>
        <end position="41"/>
    </location>
</feature>
<evidence type="ECO:0000313" key="11">
    <source>
        <dbReference type="Proteomes" id="UP000019772"/>
    </source>
</evidence>
<dbReference type="RefSeq" id="WP_038596217.1">
    <property type="nucleotide sequence ID" value="NZ_CP004078.1"/>
</dbReference>
<feature type="domain" description="ABC transmembrane type-2" evidence="9">
    <location>
        <begin position="178"/>
        <end position="403"/>
    </location>
</feature>
<dbReference type="KEGG" id="psab:PSAB_22095"/>
<dbReference type="AlphaFoldDB" id="X5A4W7"/>
<accession>X5A4W7</accession>
<dbReference type="Gene3D" id="3.40.1710.10">
    <property type="entry name" value="abc type-2 transporter like domain"/>
    <property type="match status" value="1"/>
</dbReference>
<dbReference type="InterPro" id="IPR047817">
    <property type="entry name" value="ABC2_TM_bact-type"/>
</dbReference>
<evidence type="ECO:0000256" key="8">
    <source>
        <dbReference type="SAM" id="Phobius"/>
    </source>
</evidence>
<keyword evidence="4" id="KW-1003">Cell membrane</keyword>
<dbReference type="STRING" id="1268072.PSAB_22095"/>
<dbReference type="PATRIC" id="fig|1268072.3.peg.4552"/>
<dbReference type="HOGENOM" id="CLU_039483_0_2_9"/>
<evidence type="ECO:0000256" key="3">
    <source>
        <dbReference type="ARBA" id="ARBA00022448"/>
    </source>
</evidence>
<evidence type="ECO:0000259" key="9">
    <source>
        <dbReference type="PROSITE" id="PS51012"/>
    </source>
</evidence>
<evidence type="ECO:0000256" key="1">
    <source>
        <dbReference type="ARBA" id="ARBA00004651"/>
    </source>
</evidence>
<dbReference type="PROSITE" id="PS51012">
    <property type="entry name" value="ABC_TM2"/>
    <property type="match status" value="1"/>
</dbReference>
<dbReference type="PANTHER" id="PTHR30294:SF45">
    <property type="entry name" value="LINEARMYCIN RESISTANCE PERMEASE PROTEIN LNRN"/>
    <property type="match status" value="1"/>
</dbReference>
<comment type="similarity">
    <text evidence="2">Belongs to the ABC-2 integral membrane protein family.</text>
</comment>
<keyword evidence="3" id="KW-0813">Transport</keyword>
<sequence length="407" mass="43595">MHNIMTIAWNLAKRMIGSRRGLIAYILMPGVIVSLIIWMTGGPGNHKTNVLYSNLDQGSAGVHVIAELEKTGEYNLIEKKSEDELRAGVLNEEGSAGLEVPAGYTASLLAGQTPPIHIYELKTTETSITLKMKAGEIGDRLRELALAVGAAGTGTGSAAGTAETPVAAKTADATVSTAPAREAKLSSILLLAEQHRVGGVKTDYNLYPRQSLDTVTGFMLMFLMAMVTSSVSVIMDDRRQRTMMRIFSAPVRSYEIAIGNFLGSFTVGVIQIAVVLLVGRYVLNYDYELPMYIYFLVLAAFMLVSMGLASTVAGLIRNPNNAGMLNALILTPTCMLGGCFWPISIMPDFMQKAANFVPQKWAIQAADLAATGSGWSELWLPFAVLGLMAAVLLAIGSAILRPNEAAI</sequence>
<proteinExistence type="inferred from homology"/>
<evidence type="ECO:0000256" key="7">
    <source>
        <dbReference type="ARBA" id="ARBA00023136"/>
    </source>
</evidence>
<evidence type="ECO:0000256" key="2">
    <source>
        <dbReference type="ARBA" id="ARBA00007783"/>
    </source>
</evidence>
<gene>
    <name evidence="10" type="ORF">PSAB_22095</name>
</gene>
<evidence type="ECO:0000313" key="10">
    <source>
        <dbReference type="EMBL" id="AHV99308.1"/>
    </source>
</evidence>
<feature type="transmembrane region" description="Helical" evidence="8">
    <location>
        <begin position="291"/>
        <end position="316"/>
    </location>
</feature>
<protein>
    <submittedName>
        <fullName evidence="10">ABC-2 type transporter</fullName>
    </submittedName>
</protein>
<dbReference type="InterPro" id="IPR013525">
    <property type="entry name" value="ABC2_TM"/>
</dbReference>
<dbReference type="Proteomes" id="UP000019772">
    <property type="component" value="Chromosome"/>
</dbReference>
<feature type="transmembrane region" description="Helical" evidence="8">
    <location>
        <begin position="215"/>
        <end position="235"/>
    </location>
</feature>
<feature type="transmembrane region" description="Helical" evidence="8">
    <location>
        <begin position="378"/>
        <end position="400"/>
    </location>
</feature>
<keyword evidence="11" id="KW-1185">Reference proteome</keyword>